<dbReference type="AlphaFoldDB" id="A0A815MKL0"/>
<proteinExistence type="predicted"/>
<evidence type="ECO:0000313" key="9">
    <source>
        <dbReference type="Proteomes" id="UP000663864"/>
    </source>
</evidence>
<feature type="transmembrane region" description="Helical" evidence="5">
    <location>
        <begin position="72"/>
        <end position="96"/>
    </location>
</feature>
<evidence type="ECO:0000256" key="4">
    <source>
        <dbReference type="ARBA" id="ARBA00023136"/>
    </source>
</evidence>
<dbReference type="Gene3D" id="1.20.1070.10">
    <property type="entry name" value="Rhodopsin 7-helix transmembrane proteins"/>
    <property type="match status" value="1"/>
</dbReference>
<dbReference type="GO" id="GO:0016020">
    <property type="term" value="C:membrane"/>
    <property type="evidence" value="ECO:0007669"/>
    <property type="project" value="UniProtKB-SubCell"/>
</dbReference>
<keyword evidence="4 5" id="KW-0472">Membrane</keyword>
<dbReference type="PROSITE" id="PS50262">
    <property type="entry name" value="G_PROTEIN_RECEP_F1_2"/>
    <property type="match status" value="1"/>
</dbReference>
<accession>A0A815MKL0</accession>
<comment type="subcellular location">
    <subcellularLocation>
        <location evidence="1">Membrane</location>
    </subcellularLocation>
</comment>
<comment type="caution">
    <text evidence="7">The sequence shown here is derived from an EMBL/GenBank/DDBJ whole genome shotgun (WGS) entry which is preliminary data.</text>
</comment>
<name>A0A815MKL0_9BILA</name>
<dbReference type="EMBL" id="CAJNOT010004195">
    <property type="protein sequence ID" value="CAF1420856.1"/>
    <property type="molecule type" value="Genomic_DNA"/>
</dbReference>
<evidence type="ECO:0000259" key="6">
    <source>
        <dbReference type="PROSITE" id="PS50262"/>
    </source>
</evidence>
<feature type="domain" description="G-protein coupled receptors family 1 profile" evidence="6">
    <location>
        <begin position="1"/>
        <end position="242"/>
    </location>
</feature>
<feature type="transmembrane region" description="Helical" evidence="5">
    <location>
        <begin position="163"/>
        <end position="188"/>
    </location>
</feature>
<evidence type="ECO:0000256" key="3">
    <source>
        <dbReference type="ARBA" id="ARBA00022989"/>
    </source>
</evidence>
<evidence type="ECO:0000256" key="1">
    <source>
        <dbReference type="ARBA" id="ARBA00004370"/>
    </source>
</evidence>
<feature type="transmembrane region" description="Helical" evidence="5">
    <location>
        <begin position="38"/>
        <end position="60"/>
    </location>
</feature>
<organism evidence="7 9">
    <name type="scientific">Rotaria sordida</name>
    <dbReference type="NCBI Taxonomy" id="392033"/>
    <lineage>
        <taxon>Eukaryota</taxon>
        <taxon>Metazoa</taxon>
        <taxon>Spiralia</taxon>
        <taxon>Gnathifera</taxon>
        <taxon>Rotifera</taxon>
        <taxon>Eurotatoria</taxon>
        <taxon>Bdelloidea</taxon>
        <taxon>Philodinida</taxon>
        <taxon>Philodinidae</taxon>
        <taxon>Rotaria</taxon>
    </lineage>
</organism>
<sequence length="247" mass="29434">MNINNFADPVSDTKVGGDYSIYDSLDSCNNYLCQLRGYFIHVFICSFYYSYVLQAIFRLFRIVFYKKKNLQSYYIFLIGIFFQWLISFLYILIHLFKNNFEYSLFAHSCWISFKNIYELLHALLIMYICPILIVCLIYIYIIRYTHQTIHIQQQRQIRNKRDLIILKRMIILILIAMGIGIVTLFTWINYIITNYLIPIAYHLQGLSISSGFLMGSIGFAFITPQIYDILRIKQRQINPIIMIEVIH</sequence>
<dbReference type="SUPFAM" id="SSF81321">
    <property type="entry name" value="Family A G protein-coupled receptor-like"/>
    <property type="match status" value="1"/>
</dbReference>
<keyword evidence="2 5" id="KW-0812">Transmembrane</keyword>
<evidence type="ECO:0000256" key="5">
    <source>
        <dbReference type="SAM" id="Phobius"/>
    </source>
</evidence>
<evidence type="ECO:0000313" key="7">
    <source>
        <dbReference type="EMBL" id="CAF1420856.1"/>
    </source>
</evidence>
<dbReference type="Proteomes" id="UP000663836">
    <property type="component" value="Unassembled WGS sequence"/>
</dbReference>
<evidence type="ECO:0000256" key="2">
    <source>
        <dbReference type="ARBA" id="ARBA00022692"/>
    </source>
</evidence>
<evidence type="ECO:0000313" key="8">
    <source>
        <dbReference type="EMBL" id="CAF3797757.1"/>
    </source>
</evidence>
<dbReference type="InterPro" id="IPR017452">
    <property type="entry name" value="GPCR_Rhodpsn_7TM"/>
</dbReference>
<dbReference type="CDD" id="cd00637">
    <property type="entry name" value="7tm_classA_rhodopsin-like"/>
    <property type="match status" value="1"/>
</dbReference>
<feature type="transmembrane region" description="Helical" evidence="5">
    <location>
        <begin position="208"/>
        <end position="227"/>
    </location>
</feature>
<protein>
    <recommendedName>
        <fullName evidence="6">G-protein coupled receptors family 1 profile domain-containing protein</fullName>
    </recommendedName>
</protein>
<reference evidence="7" key="1">
    <citation type="submission" date="2021-02" db="EMBL/GenBank/DDBJ databases">
        <authorList>
            <person name="Nowell W R."/>
        </authorList>
    </citation>
    <scope>NUCLEOTIDE SEQUENCE</scope>
</reference>
<dbReference type="EMBL" id="CAJOBD010001418">
    <property type="protein sequence ID" value="CAF3797757.1"/>
    <property type="molecule type" value="Genomic_DNA"/>
</dbReference>
<feature type="transmembrane region" description="Helical" evidence="5">
    <location>
        <begin position="116"/>
        <end position="142"/>
    </location>
</feature>
<dbReference type="Proteomes" id="UP000663864">
    <property type="component" value="Unassembled WGS sequence"/>
</dbReference>
<gene>
    <name evidence="8" type="ORF">JBS370_LOCUS15123</name>
    <name evidence="7" type="ORF">ZHD862_LOCUS33951</name>
</gene>
<keyword evidence="3 5" id="KW-1133">Transmembrane helix</keyword>